<dbReference type="GO" id="GO:0005886">
    <property type="term" value="C:plasma membrane"/>
    <property type="evidence" value="ECO:0007669"/>
    <property type="project" value="UniProtKB-SubCell"/>
</dbReference>
<name>A0A7C4HG32_STAMA</name>
<feature type="transmembrane region" description="Helical" evidence="6">
    <location>
        <begin position="248"/>
        <end position="271"/>
    </location>
</feature>
<dbReference type="PANTHER" id="PTHR33932:SF4">
    <property type="entry name" value="NA(+)_H(+) ANTIPORTER SUBUNIT B"/>
    <property type="match status" value="1"/>
</dbReference>
<evidence type="ECO:0000256" key="4">
    <source>
        <dbReference type="ARBA" id="ARBA00022989"/>
    </source>
</evidence>
<dbReference type="InterPro" id="IPR007182">
    <property type="entry name" value="MnhB"/>
</dbReference>
<evidence type="ECO:0000256" key="3">
    <source>
        <dbReference type="ARBA" id="ARBA00022692"/>
    </source>
</evidence>
<evidence type="ECO:0000313" key="8">
    <source>
        <dbReference type="EMBL" id="HGM59068.1"/>
    </source>
</evidence>
<comment type="subcellular location">
    <subcellularLocation>
        <location evidence="1">Cell membrane</location>
        <topology evidence="1">Multi-pass membrane protein</topology>
    </subcellularLocation>
</comment>
<feature type="transmembrane region" description="Helical" evidence="6">
    <location>
        <begin position="186"/>
        <end position="207"/>
    </location>
</feature>
<dbReference type="PANTHER" id="PTHR33932">
    <property type="entry name" value="NA(+)/H(+) ANTIPORTER SUBUNIT B"/>
    <property type="match status" value="1"/>
</dbReference>
<evidence type="ECO:0000259" key="7">
    <source>
        <dbReference type="Pfam" id="PF04039"/>
    </source>
</evidence>
<feature type="transmembrane region" description="Helical" evidence="6">
    <location>
        <begin position="151"/>
        <end position="174"/>
    </location>
</feature>
<organism evidence="8">
    <name type="scientific">Staphylothermus marinus</name>
    <dbReference type="NCBI Taxonomy" id="2280"/>
    <lineage>
        <taxon>Archaea</taxon>
        <taxon>Thermoproteota</taxon>
        <taxon>Thermoprotei</taxon>
        <taxon>Desulfurococcales</taxon>
        <taxon>Desulfurococcaceae</taxon>
        <taxon>Staphylothermus</taxon>
    </lineage>
</organism>
<sequence length="282" mass="30564">MNRDVIGLIVLLALIIGFSLLLSIAGKYYIPNPESRKPTEIFGGNNQLAYLYLKYTYYPNDTSRTVLSPEAVTAIVWDFRGLDTLFETTVFYLAIIGALALGRGLIKIEKPVGEHGLSIIVKTVTRLTSVLIVTVAASIALHGHLTPGGGFQGGSAAAVAPLLILIIFSIYYFLEKGISKTLMLIIRSIGLIVIGLVAISCFIIGVIQGSEAFVFQNQRKIVGVYGEHSIEVSLPSHIAGELISGTLWFFNIAEFFAVMAGFTIVFMLLFVPEKAFREGGGK</sequence>
<proteinExistence type="predicted"/>
<feature type="transmembrane region" description="Helical" evidence="6">
    <location>
        <begin position="127"/>
        <end position="145"/>
    </location>
</feature>
<keyword evidence="4 6" id="KW-1133">Transmembrane helix</keyword>
<gene>
    <name evidence="8" type="ORF">ENU14_05765</name>
</gene>
<reference evidence="8" key="1">
    <citation type="journal article" date="2020" name="mSystems">
        <title>Genome- and Community-Level Interaction Insights into Carbon Utilization and Element Cycling Functions of Hydrothermarchaeota in Hydrothermal Sediment.</title>
        <authorList>
            <person name="Zhou Z."/>
            <person name="Liu Y."/>
            <person name="Xu W."/>
            <person name="Pan J."/>
            <person name="Luo Z.H."/>
            <person name="Li M."/>
        </authorList>
    </citation>
    <scope>NUCLEOTIDE SEQUENCE [LARGE SCALE GENOMIC DNA]</scope>
    <source>
        <strain evidence="8">SpSt-642</strain>
    </source>
</reference>
<comment type="caution">
    <text evidence="8">The sequence shown here is derived from an EMBL/GenBank/DDBJ whole genome shotgun (WGS) entry which is preliminary data.</text>
</comment>
<keyword evidence="5 6" id="KW-0472">Membrane</keyword>
<evidence type="ECO:0000256" key="6">
    <source>
        <dbReference type="SAM" id="Phobius"/>
    </source>
</evidence>
<accession>A0A7C4HG32</accession>
<keyword evidence="2" id="KW-1003">Cell membrane</keyword>
<dbReference type="InterPro" id="IPR050622">
    <property type="entry name" value="CPA3_antiporter_subunitB"/>
</dbReference>
<evidence type="ECO:0000256" key="1">
    <source>
        <dbReference type="ARBA" id="ARBA00004651"/>
    </source>
</evidence>
<dbReference type="Pfam" id="PF04039">
    <property type="entry name" value="MnhB"/>
    <property type="match status" value="1"/>
</dbReference>
<feature type="transmembrane region" description="Helical" evidence="6">
    <location>
        <begin position="7"/>
        <end position="30"/>
    </location>
</feature>
<dbReference type="AlphaFoldDB" id="A0A7C4HG32"/>
<feature type="domain" description="Na+/H+ antiporter MnhB subunit-related protein" evidence="7">
    <location>
        <begin position="120"/>
        <end position="263"/>
    </location>
</feature>
<feature type="transmembrane region" description="Helical" evidence="6">
    <location>
        <begin position="89"/>
        <end position="106"/>
    </location>
</feature>
<evidence type="ECO:0000256" key="2">
    <source>
        <dbReference type="ARBA" id="ARBA00022475"/>
    </source>
</evidence>
<protein>
    <submittedName>
        <fullName evidence="8">Sodium:proton antiporter</fullName>
    </submittedName>
</protein>
<keyword evidence="3 6" id="KW-0812">Transmembrane</keyword>
<evidence type="ECO:0000256" key="5">
    <source>
        <dbReference type="ARBA" id="ARBA00023136"/>
    </source>
</evidence>
<dbReference type="EMBL" id="DTBJ01000051">
    <property type="protein sequence ID" value="HGM59068.1"/>
    <property type="molecule type" value="Genomic_DNA"/>
</dbReference>